<protein>
    <submittedName>
        <fullName evidence="3">2Fe-2S iron-sulfur cluster binding domain-containing protein</fullName>
    </submittedName>
</protein>
<reference evidence="3 4" key="1">
    <citation type="submission" date="2016-11" db="EMBL/GenBank/DDBJ databases">
        <authorList>
            <person name="Jaros S."/>
            <person name="Januszkiewicz K."/>
            <person name="Wedrychowicz H."/>
        </authorList>
    </citation>
    <scope>NUCLEOTIDE SEQUENCE [LARGE SCALE GENOMIC DNA]</scope>
    <source>
        <strain evidence="3 4">GAS86</strain>
    </source>
</reference>
<name>A0A1N6JC06_9BURK</name>
<dbReference type="Gene3D" id="3.10.20.440">
    <property type="entry name" value="2Fe-2S iron-sulphur cluster binding domain, sarcosine oxidase, alpha subunit, N-terminal domain"/>
    <property type="match status" value="1"/>
</dbReference>
<dbReference type="OrthoDB" id="573392at2"/>
<organism evidence="3 4">
    <name type="scientific">Paraburkholderia phenazinium</name>
    <dbReference type="NCBI Taxonomy" id="60549"/>
    <lineage>
        <taxon>Bacteria</taxon>
        <taxon>Pseudomonadati</taxon>
        <taxon>Pseudomonadota</taxon>
        <taxon>Betaproteobacteria</taxon>
        <taxon>Burkholderiales</taxon>
        <taxon>Burkholderiaceae</taxon>
        <taxon>Paraburkholderia</taxon>
    </lineage>
</organism>
<feature type="region of interest" description="Disordered" evidence="2">
    <location>
        <begin position="99"/>
        <end position="124"/>
    </location>
</feature>
<dbReference type="RefSeq" id="WP_074266288.1">
    <property type="nucleotide sequence ID" value="NZ_FSRM01000002.1"/>
</dbReference>
<dbReference type="Proteomes" id="UP000184693">
    <property type="component" value="Unassembled WGS sequence"/>
</dbReference>
<keyword evidence="1" id="KW-0560">Oxidoreductase</keyword>
<proteinExistence type="predicted"/>
<evidence type="ECO:0000256" key="2">
    <source>
        <dbReference type="SAM" id="MobiDB-lite"/>
    </source>
</evidence>
<dbReference type="Pfam" id="PF13510">
    <property type="entry name" value="Fer2_4"/>
    <property type="match status" value="1"/>
</dbReference>
<evidence type="ECO:0000256" key="1">
    <source>
        <dbReference type="ARBA" id="ARBA00023002"/>
    </source>
</evidence>
<dbReference type="InterPro" id="IPR036010">
    <property type="entry name" value="2Fe-2S_ferredoxin-like_sf"/>
</dbReference>
<dbReference type="InterPro" id="IPR042204">
    <property type="entry name" value="2Fe-2S-bd_N"/>
</dbReference>
<dbReference type="EMBL" id="FSRM01000002">
    <property type="protein sequence ID" value="SIO41669.1"/>
    <property type="molecule type" value="Genomic_DNA"/>
</dbReference>
<gene>
    <name evidence="3" type="ORF">SAMN05444168_4156</name>
</gene>
<dbReference type="SUPFAM" id="SSF54292">
    <property type="entry name" value="2Fe-2S ferredoxin-like"/>
    <property type="match status" value="1"/>
</dbReference>
<evidence type="ECO:0000313" key="3">
    <source>
        <dbReference type="EMBL" id="SIO41669.1"/>
    </source>
</evidence>
<dbReference type="GO" id="GO:0051536">
    <property type="term" value="F:iron-sulfur cluster binding"/>
    <property type="evidence" value="ECO:0007669"/>
    <property type="project" value="InterPro"/>
</dbReference>
<dbReference type="AlphaFoldDB" id="A0A1N6JC06"/>
<accession>A0A1N6JC06</accession>
<evidence type="ECO:0000313" key="4">
    <source>
        <dbReference type="Proteomes" id="UP000184693"/>
    </source>
</evidence>
<dbReference type="GO" id="GO:0016491">
    <property type="term" value="F:oxidoreductase activity"/>
    <property type="evidence" value="ECO:0007669"/>
    <property type="project" value="UniProtKB-KW"/>
</dbReference>
<sequence>MTSKPLFRVLAPLAPAVAEATVHIWFNDEPLEVPGARSVAAALLAAGVQRFRATPVTGAPRAPYCMMGACFECLVEIDGVPSRQSCLVTVQDGMRIHSQEGARDLPFSADPASSQSIKENSDAR</sequence>